<dbReference type="SUPFAM" id="SSF48537">
    <property type="entry name" value="Phospholipase C/P1 nuclease"/>
    <property type="match status" value="1"/>
</dbReference>
<dbReference type="Pfam" id="PF02265">
    <property type="entry name" value="S1-P1_nuclease"/>
    <property type="match status" value="1"/>
</dbReference>
<proteinExistence type="predicted"/>
<keyword evidence="3 7" id="KW-0255">Endonuclease</keyword>
<keyword evidence="8" id="KW-1185">Reference proteome</keyword>
<dbReference type="Proteomes" id="UP000615593">
    <property type="component" value="Unassembled WGS sequence"/>
</dbReference>
<evidence type="ECO:0000256" key="4">
    <source>
        <dbReference type="ARBA" id="ARBA00022801"/>
    </source>
</evidence>
<dbReference type="InterPro" id="IPR008947">
    <property type="entry name" value="PLipase_C/P1_nuclease_dom_sf"/>
</dbReference>
<evidence type="ECO:0000256" key="1">
    <source>
        <dbReference type="ARBA" id="ARBA00022722"/>
    </source>
</evidence>
<keyword evidence="2" id="KW-0479">Metal-binding</keyword>
<evidence type="ECO:0000256" key="2">
    <source>
        <dbReference type="ARBA" id="ARBA00022723"/>
    </source>
</evidence>
<evidence type="ECO:0000313" key="7">
    <source>
        <dbReference type="EMBL" id="GGZ47993.1"/>
    </source>
</evidence>
<keyword evidence="6" id="KW-0325">Glycoprotein</keyword>
<sequence length="261" mass="30057">MKLRYFLLVVLIGINTITFAGEKGDWGKNGHRTTAKIAEGYLKKKTLKKITELLDGESLAFVSTFGDDIKSDPAYRKYSKWHYVNIPSGKTYAEVKDELDENLIWAIEECVAKLKAEETSRADKQFYLKMLVHLVGDLHQPLHVGHEDDKGGNDIDVKWFNKSSNLHRVWDSEMIEFFDMSYSDLAMNQEKLTKSELKAIQSGSVIDWAKDSQNLVEKVYAGTEDGDKLYYRYMYDWFTQTRTQLQKGGIRLAKVLNDIFA</sequence>
<accession>A0ABQ3BJL0</accession>
<dbReference type="PANTHER" id="PTHR33146:SF26">
    <property type="entry name" value="ENDONUCLEASE 4"/>
    <property type="match status" value="1"/>
</dbReference>
<evidence type="ECO:0000256" key="5">
    <source>
        <dbReference type="ARBA" id="ARBA00023157"/>
    </source>
</evidence>
<organism evidence="7 8">
    <name type="scientific">Mesonia mobilis</name>
    <dbReference type="NCBI Taxonomy" id="369791"/>
    <lineage>
        <taxon>Bacteria</taxon>
        <taxon>Pseudomonadati</taxon>
        <taxon>Bacteroidota</taxon>
        <taxon>Flavobacteriia</taxon>
        <taxon>Flavobacteriales</taxon>
        <taxon>Flavobacteriaceae</taxon>
        <taxon>Mesonia</taxon>
    </lineage>
</organism>
<evidence type="ECO:0000313" key="8">
    <source>
        <dbReference type="Proteomes" id="UP000615593"/>
    </source>
</evidence>
<protein>
    <submittedName>
        <fullName evidence="7">Endonuclease</fullName>
    </submittedName>
</protein>
<evidence type="ECO:0000256" key="3">
    <source>
        <dbReference type="ARBA" id="ARBA00022759"/>
    </source>
</evidence>
<keyword evidence="4" id="KW-0378">Hydrolase</keyword>
<gene>
    <name evidence="7" type="ORF">GCM10008088_07010</name>
</gene>
<keyword evidence="5" id="KW-1015">Disulfide bond</keyword>
<dbReference type="GO" id="GO:0004519">
    <property type="term" value="F:endonuclease activity"/>
    <property type="evidence" value="ECO:0007669"/>
    <property type="project" value="UniProtKB-KW"/>
</dbReference>
<reference evidence="8" key="1">
    <citation type="journal article" date="2019" name="Int. J. Syst. Evol. Microbiol.">
        <title>The Global Catalogue of Microorganisms (GCM) 10K type strain sequencing project: providing services to taxonomists for standard genome sequencing and annotation.</title>
        <authorList>
            <consortium name="The Broad Institute Genomics Platform"/>
            <consortium name="The Broad Institute Genome Sequencing Center for Infectious Disease"/>
            <person name="Wu L."/>
            <person name="Ma J."/>
        </authorList>
    </citation>
    <scope>NUCLEOTIDE SEQUENCE [LARGE SCALE GENOMIC DNA]</scope>
    <source>
        <strain evidence="8">KCTC 12708</strain>
    </source>
</reference>
<dbReference type="CDD" id="cd11010">
    <property type="entry name" value="S1-P1_nuclease"/>
    <property type="match status" value="1"/>
</dbReference>
<dbReference type="InterPro" id="IPR003154">
    <property type="entry name" value="S1/P1nuclease"/>
</dbReference>
<dbReference type="GeneID" id="94368361"/>
<name>A0ABQ3BJL0_9FLAO</name>
<comment type="caution">
    <text evidence="7">The sequence shown here is derived from an EMBL/GenBank/DDBJ whole genome shotgun (WGS) entry which is preliminary data.</text>
</comment>
<dbReference type="PANTHER" id="PTHR33146">
    <property type="entry name" value="ENDONUCLEASE 4"/>
    <property type="match status" value="1"/>
</dbReference>
<evidence type="ECO:0000256" key="6">
    <source>
        <dbReference type="ARBA" id="ARBA00023180"/>
    </source>
</evidence>
<dbReference type="EMBL" id="BMWY01000001">
    <property type="protein sequence ID" value="GGZ47993.1"/>
    <property type="molecule type" value="Genomic_DNA"/>
</dbReference>
<dbReference type="RefSeq" id="WP_027885488.1">
    <property type="nucleotide sequence ID" value="NZ_BMWY01000001.1"/>
</dbReference>
<dbReference type="Gene3D" id="1.10.575.10">
    <property type="entry name" value="P1 Nuclease"/>
    <property type="match status" value="1"/>
</dbReference>
<keyword evidence="1" id="KW-0540">Nuclease</keyword>